<evidence type="ECO:0000259" key="9">
    <source>
        <dbReference type="PROSITE" id="PS50113"/>
    </source>
</evidence>
<dbReference type="Pfam" id="PF02518">
    <property type="entry name" value="HATPase_c"/>
    <property type="match status" value="1"/>
</dbReference>
<organism evidence="10 11">
    <name type="scientific">Devosia insulae DS-56</name>
    <dbReference type="NCBI Taxonomy" id="1116389"/>
    <lineage>
        <taxon>Bacteria</taxon>
        <taxon>Pseudomonadati</taxon>
        <taxon>Pseudomonadota</taxon>
        <taxon>Alphaproteobacteria</taxon>
        <taxon>Hyphomicrobiales</taxon>
        <taxon>Devosiaceae</taxon>
        <taxon>Devosia</taxon>
    </lineage>
</organism>
<dbReference type="CDD" id="cd00130">
    <property type="entry name" value="PAS"/>
    <property type="match status" value="2"/>
</dbReference>
<keyword evidence="6" id="KW-1133">Transmembrane helix</keyword>
<feature type="transmembrane region" description="Helical" evidence="6">
    <location>
        <begin position="77"/>
        <end position="94"/>
    </location>
</feature>
<dbReference type="PANTHER" id="PTHR43304">
    <property type="entry name" value="PHYTOCHROME-LIKE PROTEIN CPH1"/>
    <property type="match status" value="1"/>
</dbReference>
<dbReference type="Gene3D" id="3.30.565.10">
    <property type="entry name" value="Histidine kinase-like ATPase, C-terminal domain"/>
    <property type="match status" value="1"/>
</dbReference>
<evidence type="ECO:0000256" key="4">
    <source>
        <dbReference type="ARBA" id="ARBA00022679"/>
    </source>
</evidence>
<protein>
    <recommendedName>
        <fullName evidence="2">histidine kinase</fullName>
        <ecNumber evidence="2">2.7.13.3</ecNumber>
    </recommendedName>
</protein>
<dbReference type="PANTHER" id="PTHR43304:SF1">
    <property type="entry name" value="PAC DOMAIN-CONTAINING PROTEIN"/>
    <property type="match status" value="1"/>
</dbReference>
<dbReference type="InterPro" id="IPR052162">
    <property type="entry name" value="Sensor_kinase/Photoreceptor"/>
</dbReference>
<feature type="domain" description="PAC" evidence="9">
    <location>
        <begin position="314"/>
        <end position="366"/>
    </location>
</feature>
<keyword evidence="5 10" id="KW-0418">Kinase</keyword>
<dbReference type="Pfam" id="PF08447">
    <property type="entry name" value="PAS_3"/>
    <property type="match status" value="2"/>
</dbReference>
<evidence type="ECO:0000259" key="7">
    <source>
        <dbReference type="PROSITE" id="PS50109"/>
    </source>
</evidence>
<feature type="domain" description="PAC" evidence="9">
    <location>
        <begin position="182"/>
        <end position="234"/>
    </location>
</feature>
<reference evidence="10 11" key="1">
    <citation type="journal article" date="2015" name="Genome Announc.">
        <title>Genome Assemblies of Three Soil-Associated Devosia species: D. insulae, D. limi, and D. soli.</title>
        <authorList>
            <person name="Hassan Y.I."/>
            <person name="Lepp D."/>
            <person name="Zhou T."/>
        </authorList>
    </citation>
    <scope>NUCLEOTIDE SEQUENCE [LARGE SCALE GENOMIC DNA]</scope>
    <source>
        <strain evidence="10 11">DS-56</strain>
    </source>
</reference>
<dbReference type="Gene3D" id="3.30.450.20">
    <property type="entry name" value="PAS domain"/>
    <property type="match status" value="2"/>
</dbReference>
<evidence type="ECO:0000313" key="11">
    <source>
        <dbReference type="Proteomes" id="UP000095463"/>
    </source>
</evidence>
<dbReference type="NCBIfam" id="TIGR00229">
    <property type="entry name" value="sensory_box"/>
    <property type="match status" value="2"/>
</dbReference>
<name>A0A1E5XIV6_9HYPH</name>
<gene>
    <name evidence="10" type="ORF">VW23_004455</name>
</gene>
<keyword evidence="6" id="KW-0472">Membrane</keyword>
<comment type="catalytic activity">
    <reaction evidence="1">
        <text>ATP + protein L-histidine = ADP + protein N-phospho-L-histidine.</text>
        <dbReference type="EC" id="2.7.13.3"/>
    </reaction>
</comment>
<keyword evidence="3" id="KW-0597">Phosphoprotein</keyword>
<keyword evidence="11" id="KW-1185">Reference proteome</keyword>
<dbReference type="PROSITE" id="PS50112">
    <property type="entry name" value="PAS"/>
    <property type="match status" value="2"/>
</dbReference>
<dbReference type="PROSITE" id="PS50109">
    <property type="entry name" value="HIS_KIN"/>
    <property type="match status" value="1"/>
</dbReference>
<dbReference type="AlphaFoldDB" id="A0A1E5XIV6"/>
<keyword evidence="6" id="KW-0812">Transmembrane</keyword>
<dbReference type="Proteomes" id="UP000095463">
    <property type="component" value="Unassembled WGS sequence"/>
</dbReference>
<evidence type="ECO:0000256" key="6">
    <source>
        <dbReference type="SAM" id="Phobius"/>
    </source>
</evidence>
<accession>A0A1E5XIV6</accession>
<dbReference type="SMART" id="SM00086">
    <property type="entry name" value="PAC"/>
    <property type="match status" value="2"/>
</dbReference>
<evidence type="ECO:0000259" key="8">
    <source>
        <dbReference type="PROSITE" id="PS50112"/>
    </source>
</evidence>
<evidence type="ECO:0000256" key="1">
    <source>
        <dbReference type="ARBA" id="ARBA00000085"/>
    </source>
</evidence>
<dbReference type="InterPro" id="IPR005467">
    <property type="entry name" value="His_kinase_dom"/>
</dbReference>
<dbReference type="EC" id="2.7.13.3" evidence="2"/>
<dbReference type="OrthoDB" id="7568856at2"/>
<dbReference type="InterPro" id="IPR003594">
    <property type="entry name" value="HATPase_dom"/>
</dbReference>
<dbReference type="PRINTS" id="PR00344">
    <property type="entry name" value="BCTRLSENSOR"/>
</dbReference>
<dbReference type="InterPro" id="IPR003661">
    <property type="entry name" value="HisK_dim/P_dom"/>
</dbReference>
<dbReference type="InterPro" id="IPR000700">
    <property type="entry name" value="PAS-assoc_C"/>
</dbReference>
<feature type="transmembrane region" description="Helical" evidence="6">
    <location>
        <begin position="38"/>
        <end position="65"/>
    </location>
</feature>
<keyword evidence="4" id="KW-0808">Transferase</keyword>
<dbReference type="CDD" id="cd00082">
    <property type="entry name" value="HisKA"/>
    <property type="match status" value="1"/>
</dbReference>
<dbReference type="InterPro" id="IPR001610">
    <property type="entry name" value="PAC"/>
</dbReference>
<dbReference type="InterPro" id="IPR004358">
    <property type="entry name" value="Sig_transdc_His_kin-like_C"/>
</dbReference>
<dbReference type="InterPro" id="IPR013655">
    <property type="entry name" value="PAS_fold_3"/>
</dbReference>
<feature type="domain" description="PAS" evidence="8">
    <location>
        <begin position="235"/>
        <end position="311"/>
    </location>
</feature>
<dbReference type="InterPro" id="IPR035965">
    <property type="entry name" value="PAS-like_dom_sf"/>
</dbReference>
<dbReference type="Gene3D" id="1.10.287.130">
    <property type="match status" value="1"/>
</dbReference>
<dbReference type="SMART" id="SM00387">
    <property type="entry name" value="HATPase_c"/>
    <property type="match status" value="1"/>
</dbReference>
<feature type="domain" description="PAS" evidence="8">
    <location>
        <begin position="103"/>
        <end position="179"/>
    </location>
</feature>
<dbReference type="SMART" id="SM00091">
    <property type="entry name" value="PAS"/>
    <property type="match status" value="2"/>
</dbReference>
<evidence type="ECO:0000256" key="5">
    <source>
        <dbReference type="ARBA" id="ARBA00022777"/>
    </source>
</evidence>
<dbReference type="PROSITE" id="PS50113">
    <property type="entry name" value="PAC"/>
    <property type="match status" value="2"/>
</dbReference>
<dbReference type="InterPro" id="IPR000014">
    <property type="entry name" value="PAS"/>
</dbReference>
<evidence type="ECO:0000313" key="10">
    <source>
        <dbReference type="EMBL" id="OEO28530.1"/>
    </source>
</evidence>
<dbReference type="EMBL" id="LAJE02000365">
    <property type="protein sequence ID" value="OEO28530.1"/>
    <property type="molecule type" value="Genomic_DNA"/>
</dbReference>
<dbReference type="SUPFAM" id="SSF55785">
    <property type="entry name" value="PYP-like sensor domain (PAS domain)"/>
    <property type="match status" value="2"/>
</dbReference>
<proteinExistence type="predicted"/>
<evidence type="ECO:0000256" key="3">
    <source>
        <dbReference type="ARBA" id="ARBA00022553"/>
    </source>
</evidence>
<comment type="caution">
    <text evidence="10">The sequence shown here is derived from an EMBL/GenBank/DDBJ whole genome shotgun (WGS) entry which is preliminary data.</text>
</comment>
<dbReference type="SUPFAM" id="SSF55874">
    <property type="entry name" value="ATPase domain of HSP90 chaperone/DNA topoisomerase II/histidine kinase"/>
    <property type="match status" value="1"/>
</dbReference>
<dbReference type="InterPro" id="IPR036097">
    <property type="entry name" value="HisK_dim/P_sf"/>
</dbReference>
<dbReference type="FunFam" id="3.30.450.20:FF:000099">
    <property type="entry name" value="Sensory box sensor histidine kinase"/>
    <property type="match status" value="1"/>
</dbReference>
<feature type="domain" description="Histidine kinase" evidence="7">
    <location>
        <begin position="386"/>
        <end position="599"/>
    </location>
</feature>
<evidence type="ECO:0000256" key="2">
    <source>
        <dbReference type="ARBA" id="ARBA00012438"/>
    </source>
</evidence>
<dbReference type="InterPro" id="IPR036890">
    <property type="entry name" value="HATPase_C_sf"/>
</dbReference>
<dbReference type="SUPFAM" id="SSF47384">
    <property type="entry name" value="Homodimeric domain of signal transducing histidine kinase"/>
    <property type="match status" value="1"/>
</dbReference>
<sequence>MEITSSLVRRNLAIAIALLGMVLALLTAEPSGLMVSVAAIAICFGWKPGLAATLAAGPLGYGVLAVRDRLADAPMELTVLVVAAFGIWLLVWIFRTASFHERVHQSARQIIEDLPGLGWSADPNGHIRFFNPAGLERVGMTAEEMQKQMEEDDYAWRHTIHPEDAERSAERFRHSIRTGEPMHDEARVRHHDGTYRWFRDIAVPARDETGRITGWFGTTVDIDDQKRAEEALHHRERELRLMVDTVPTMIFLMTPQGLPYYFNKRFVDWAGIDPGDETQGNAADLNTHAELIHPDDRNDVAAAFARSFGSGEPLFYKGRLKRRDGQYRWLDSRVEPLRDDSGAIIRWYGVNIDIDDEVRAQEALRLADERLARASRAASLSELSVSIAHELNSPLQAVVANANAFQRWLGATPPNYERAGRTAERIIRDANAAAEVITRIRALFAQTGQDRNPVDLNLVITEVCELVSDKLTSGNVRLELELDAALPAVPADRVQLEQVILNLVRNGIEAMTDVPASARRLRILSRRTGGMAEIEVEDQGPGIADAERIFDAFYTTKRDGMGMGLSICRSIVEAHEGRIGARSAPGEGTSVAFSLPLQLANG</sequence>
<dbReference type="GO" id="GO:0000155">
    <property type="term" value="F:phosphorelay sensor kinase activity"/>
    <property type="evidence" value="ECO:0007669"/>
    <property type="project" value="InterPro"/>
</dbReference>